<evidence type="ECO:0000313" key="2">
    <source>
        <dbReference type="EMBL" id="RUA22902.1"/>
    </source>
</evidence>
<feature type="region of interest" description="Disordered" evidence="1">
    <location>
        <begin position="87"/>
        <end position="123"/>
    </location>
</feature>
<protein>
    <submittedName>
        <fullName evidence="2">Uncharacterized protein</fullName>
    </submittedName>
</protein>
<sequence length="337" mass="35306">MATLPTPRKARFMTLATADDLGFLLADFQPAHSSHHRPRVRAWMKALPRPGALHSPMCQAPAAGQLCRMALSDGPLCTHPASRIAGHTDAGCRRTAPDGPQPPTSSRLSRTDRRLPAAGGGAPRLGDSATLWVGLPRAVGTSAAADAGARAQCRHGSSLAAARSAAFSDPSLAYLTAMALAPGPWGATATAHSCWPPTLATGIAKRFLATACTRTWTASSSAPNCCTIAGDRGDPSAPSGNGQRTVRQSRRQALLDTLCREVRDARAATTSWAARPSRLSGWKRPTPRKRRPTVQQRILHALEPVVLVDTVRCARARGCANVCPARIGSGSSAACSI</sequence>
<proteinExistence type="predicted"/>
<evidence type="ECO:0000256" key="1">
    <source>
        <dbReference type="SAM" id="MobiDB-lite"/>
    </source>
</evidence>
<accession>A0A432JJY0</accession>
<dbReference type="AlphaFoldDB" id="A0A432JJY0"/>
<reference evidence="2" key="1">
    <citation type="submission" date="2018-12" db="EMBL/GenBank/DDBJ databases">
        <authorList>
            <person name="Jadhav K."/>
            <person name="Kushwaha B."/>
            <person name="Jadhav I."/>
        </authorList>
    </citation>
    <scope>NUCLEOTIDE SEQUENCE [LARGE SCALE GENOMIC DNA]</scope>
    <source>
        <strain evidence="2">SBS 10</strain>
    </source>
</reference>
<dbReference type="EMBL" id="RXHI01000007">
    <property type="protein sequence ID" value="RUA22902.1"/>
    <property type="molecule type" value="Genomic_DNA"/>
</dbReference>
<comment type="caution">
    <text evidence="2">The sequence shown here is derived from an EMBL/GenBank/DDBJ whole genome shotgun (WGS) entry which is preliminary data.</text>
</comment>
<gene>
    <name evidence="2" type="ORF">DSL92_02850</name>
</gene>
<organism evidence="2">
    <name type="scientific">Billgrantia gudaonensis</name>
    <dbReference type="NCBI Taxonomy" id="376427"/>
    <lineage>
        <taxon>Bacteria</taxon>
        <taxon>Pseudomonadati</taxon>
        <taxon>Pseudomonadota</taxon>
        <taxon>Gammaproteobacteria</taxon>
        <taxon>Oceanospirillales</taxon>
        <taxon>Halomonadaceae</taxon>
        <taxon>Billgrantia</taxon>
    </lineage>
</organism>
<name>A0A432JJY0_9GAMM</name>